<evidence type="ECO:0000313" key="10">
    <source>
        <dbReference type="Proteomes" id="UP001634394"/>
    </source>
</evidence>
<evidence type="ECO:0000256" key="1">
    <source>
        <dbReference type="ARBA" id="ARBA00004613"/>
    </source>
</evidence>
<accession>A0ABD3WB29</accession>
<dbReference type="EMBL" id="JBJQND010000007">
    <property type="protein sequence ID" value="KAL3871109.1"/>
    <property type="molecule type" value="Genomic_DNA"/>
</dbReference>
<feature type="domain" description="Chitin-binding type-2" evidence="8">
    <location>
        <begin position="551"/>
        <end position="613"/>
    </location>
</feature>
<proteinExistence type="predicted"/>
<dbReference type="SUPFAM" id="SSF57625">
    <property type="entry name" value="Invertebrate chitin-binding proteins"/>
    <property type="match status" value="4"/>
</dbReference>
<dbReference type="PANTHER" id="PTHR24020:SF20">
    <property type="entry name" value="PH DOMAIN-CONTAINING PROTEIN"/>
    <property type="match status" value="1"/>
</dbReference>
<dbReference type="InterPro" id="IPR050525">
    <property type="entry name" value="ECM_Assembly_Org"/>
</dbReference>
<dbReference type="Gene3D" id="2.170.140.10">
    <property type="entry name" value="Chitin binding domain"/>
    <property type="match status" value="1"/>
</dbReference>
<keyword evidence="3 6" id="KW-0732">Signal</keyword>
<dbReference type="Proteomes" id="UP001634394">
    <property type="component" value="Unassembled WGS sequence"/>
</dbReference>
<evidence type="ECO:0000259" key="8">
    <source>
        <dbReference type="PROSITE" id="PS50940"/>
    </source>
</evidence>
<keyword evidence="10" id="KW-1185">Reference proteome</keyword>
<organism evidence="9 10">
    <name type="scientific">Sinanodonta woodiana</name>
    <name type="common">Chinese pond mussel</name>
    <name type="synonym">Anodonta woodiana</name>
    <dbReference type="NCBI Taxonomy" id="1069815"/>
    <lineage>
        <taxon>Eukaryota</taxon>
        <taxon>Metazoa</taxon>
        <taxon>Spiralia</taxon>
        <taxon>Lophotrochozoa</taxon>
        <taxon>Mollusca</taxon>
        <taxon>Bivalvia</taxon>
        <taxon>Autobranchia</taxon>
        <taxon>Heteroconchia</taxon>
        <taxon>Palaeoheterodonta</taxon>
        <taxon>Unionida</taxon>
        <taxon>Unionoidea</taxon>
        <taxon>Unionidae</taxon>
        <taxon>Unioninae</taxon>
        <taxon>Sinanodonta</taxon>
    </lineage>
</organism>
<name>A0ABD3WB29_SINWO</name>
<dbReference type="CDD" id="cd01472">
    <property type="entry name" value="vWA_collagen"/>
    <property type="match status" value="1"/>
</dbReference>
<dbReference type="InterPro" id="IPR002035">
    <property type="entry name" value="VWF_A"/>
</dbReference>
<dbReference type="Gene3D" id="3.40.50.410">
    <property type="entry name" value="von Willebrand factor, type A domain"/>
    <property type="match status" value="1"/>
</dbReference>
<evidence type="ECO:0000256" key="2">
    <source>
        <dbReference type="ARBA" id="ARBA00022525"/>
    </source>
</evidence>
<dbReference type="SMART" id="SM00327">
    <property type="entry name" value="VWA"/>
    <property type="match status" value="1"/>
</dbReference>
<dbReference type="PANTHER" id="PTHR24020">
    <property type="entry name" value="COLLAGEN ALPHA"/>
    <property type="match status" value="1"/>
</dbReference>
<dbReference type="PRINTS" id="PR00453">
    <property type="entry name" value="VWFADOMAIN"/>
</dbReference>
<keyword evidence="2" id="KW-0964">Secreted</keyword>
<dbReference type="FunFam" id="3.40.50.410:FF:000004">
    <property type="entry name" value="collagen alpha-6(VI) chain"/>
    <property type="match status" value="1"/>
</dbReference>
<feature type="chain" id="PRO_5044795115" evidence="6">
    <location>
        <begin position="20"/>
        <end position="773"/>
    </location>
</feature>
<dbReference type="SMART" id="SM00494">
    <property type="entry name" value="ChtBD2"/>
    <property type="match status" value="4"/>
</dbReference>
<feature type="domain" description="Chitin-binding type-2" evidence="8">
    <location>
        <begin position="483"/>
        <end position="547"/>
    </location>
</feature>
<dbReference type="AlphaFoldDB" id="A0ABD3WB29"/>
<dbReference type="PROSITE" id="PS50940">
    <property type="entry name" value="CHIT_BIND_II"/>
    <property type="match status" value="2"/>
</dbReference>
<evidence type="ECO:0000256" key="6">
    <source>
        <dbReference type="SAM" id="SignalP"/>
    </source>
</evidence>
<protein>
    <submittedName>
        <fullName evidence="9">Uncharacterized protein</fullName>
    </submittedName>
</protein>
<dbReference type="InterPro" id="IPR036465">
    <property type="entry name" value="vWFA_dom_sf"/>
</dbReference>
<gene>
    <name evidence="9" type="ORF">ACJMK2_039128</name>
</gene>
<keyword evidence="4" id="KW-0677">Repeat</keyword>
<dbReference type="Pfam" id="PF00092">
    <property type="entry name" value="VWA"/>
    <property type="match status" value="1"/>
</dbReference>
<comment type="caution">
    <text evidence="9">The sequence shown here is derived from an EMBL/GenBank/DDBJ whole genome shotgun (WGS) entry which is preliminary data.</text>
</comment>
<feature type="domain" description="VWFA" evidence="7">
    <location>
        <begin position="184"/>
        <end position="359"/>
    </location>
</feature>
<dbReference type="SUPFAM" id="SSF53300">
    <property type="entry name" value="vWA-like"/>
    <property type="match status" value="1"/>
</dbReference>
<dbReference type="InterPro" id="IPR036508">
    <property type="entry name" value="Chitin-bd_dom_sf"/>
</dbReference>
<evidence type="ECO:0000256" key="4">
    <source>
        <dbReference type="ARBA" id="ARBA00022737"/>
    </source>
</evidence>
<dbReference type="InterPro" id="IPR002557">
    <property type="entry name" value="Chitin-bd_dom"/>
</dbReference>
<dbReference type="Pfam" id="PF01607">
    <property type="entry name" value="CBM_14"/>
    <property type="match status" value="1"/>
</dbReference>
<evidence type="ECO:0000313" key="9">
    <source>
        <dbReference type="EMBL" id="KAL3871109.1"/>
    </source>
</evidence>
<evidence type="ECO:0000259" key="7">
    <source>
        <dbReference type="PROSITE" id="PS50234"/>
    </source>
</evidence>
<comment type="subcellular location">
    <subcellularLocation>
        <location evidence="1">Secreted</location>
    </subcellularLocation>
</comment>
<dbReference type="PROSITE" id="PS50234">
    <property type="entry name" value="VWFA"/>
    <property type="match status" value="1"/>
</dbReference>
<evidence type="ECO:0000256" key="3">
    <source>
        <dbReference type="ARBA" id="ARBA00022729"/>
    </source>
</evidence>
<dbReference type="GO" id="GO:0005576">
    <property type="term" value="C:extracellular region"/>
    <property type="evidence" value="ECO:0007669"/>
    <property type="project" value="UniProtKB-SubCell"/>
</dbReference>
<keyword evidence="5" id="KW-0325">Glycoprotein</keyword>
<evidence type="ECO:0000256" key="5">
    <source>
        <dbReference type="ARBA" id="ARBA00023180"/>
    </source>
</evidence>
<feature type="signal peptide" evidence="6">
    <location>
        <begin position="1"/>
        <end position="19"/>
    </location>
</feature>
<reference evidence="9 10" key="1">
    <citation type="submission" date="2024-11" db="EMBL/GenBank/DDBJ databases">
        <title>Chromosome-level genome assembly of the freshwater bivalve Anodonta woodiana.</title>
        <authorList>
            <person name="Chen X."/>
        </authorList>
    </citation>
    <scope>NUCLEOTIDE SEQUENCE [LARGE SCALE GENOMIC DNA]</scope>
    <source>
        <strain evidence="9">MN2024</strain>
        <tissue evidence="9">Gills</tissue>
    </source>
</reference>
<sequence length="773" mass="86048">MKAICLVVVLVCLSDTIFGADLTLTPGAYGPEVVEAVINLIRENCIFAEDKRYLRRLAYVESRDGTAPNTYKYGYNGGIWQVDEDKFKETQHNYTLQVQYNIILNVFHIDWSRVSWYDLRMPLYSGIAAALYTILKSGHDGMDWRIEEQASFWEKHYHAGGGATNFTIEAGVLDKGCHANQAIDLVFLLDSSSSLTTLDFLRAIEFMKEVVRGFDISTFQTHVGVVLYSTQVSVEFQLNQYYDEQSVIDAIDRMTYRPGSTATAKAIQVAVEQVFNPMYGSRPNVVKVLLVITDGASDDPVGTMYYANMAHSGRINVFSVGVGSLTKTSELNTLASSPTCTHVYKAATYEQIRFLTDEIKRATCIAPLYINSTYSCSIERCPPLAYITPPGGVTLMTNITCGGMNVYTAFNNPYPGEAHYEVQQHTTGGETTGFFINTTTTKTLYMNMKDSQLIIARNGSNGCIATITPLPGYHLGHENWNFPNPCTPENIRAGLTRFPHPYEKNKFLMCDLSGKLYIVICPPGEVFLSDCNQCVGNGSIVSADCTTQSSTNPCTEENILLNHLFFPFPGDVHKFIHCDVWGKAWERDCPSGEEWDQTDLTCIVPSGYEICRHHKPSDPYLYPHPCNSHLYIQCDTFGESWERPCELNFVFYELTRTCVAPGSYPGAISRNTCGTGYTTYQPAVTQLLFINSATINPNTINTVNGGYAVSTTPYDPPCTMDNIRMNSFFFPYIGSRHQYIHCDAAGYAHLLSCSGNDFYDPVSHTCVDGPVSG</sequence>